<feature type="compositionally biased region" description="Basic and acidic residues" evidence="3">
    <location>
        <begin position="1"/>
        <end position="10"/>
    </location>
</feature>
<dbReference type="PANTHER" id="PTHR38781">
    <property type="entry name" value="ANTITOXIN DINJ-RELATED"/>
    <property type="match status" value="1"/>
</dbReference>
<dbReference type="RefSeq" id="WP_007559710.1">
    <property type="nucleotide sequence ID" value="NZ_FOQW01000003.1"/>
</dbReference>
<evidence type="ECO:0000256" key="3">
    <source>
        <dbReference type="SAM" id="MobiDB-lite"/>
    </source>
</evidence>
<dbReference type="Pfam" id="PF04221">
    <property type="entry name" value="RelB"/>
    <property type="match status" value="1"/>
</dbReference>
<reference evidence="4" key="1">
    <citation type="submission" date="2024-06" db="EMBL/GenBank/DDBJ databases">
        <authorList>
            <person name="Campbell A.G."/>
        </authorList>
    </citation>
    <scope>NUCLEOTIDE SEQUENCE</scope>
    <source>
        <strain evidence="4">EM17</strain>
    </source>
</reference>
<keyword evidence="2" id="KW-1277">Toxin-antitoxin system</keyword>
<comment type="similarity">
    <text evidence="1">Belongs to the RelB/DinJ antitoxin family.</text>
</comment>
<dbReference type="InterPro" id="IPR007337">
    <property type="entry name" value="RelB/DinJ"/>
</dbReference>
<evidence type="ECO:0000313" key="4">
    <source>
        <dbReference type="EMBL" id="MER2287358.1"/>
    </source>
</evidence>
<dbReference type="GeneID" id="90830640"/>
<dbReference type="PIRSF" id="PIRSF003108">
    <property type="entry name" value="DinJ"/>
    <property type="match status" value="1"/>
</dbReference>
<dbReference type="Gene3D" id="1.10.1220.10">
    <property type="entry name" value="Met repressor-like"/>
    <property type="match status" value="1"/>
</dbReference>
<evidence type="ECO:0000313" key="5">
    <source>
        <dbReference type="Proteomes" id="UP001432995"/>
    </source>
</evidence>
<gene>
    <name evidence="4" type="ORF">ABS770_03745</name>
</gene>
<evidence type="ECO:0000256" key="1">
    <source>
        <dbReference type="ARBA" id="ARBA00010562"/>
    </source>
</evidence>
<dbReference type="Proteomes" id="UP001432995">
    <property type="component" value="Unassembled WGS sequence"/>
</dbReference>
<dbReference type="InterPro" id="IPR026262">
    <property type="entry name" value="DinJ"/>
</dbReference>
<dbReference type="InterPro" id="IPR013321">
    <property type="entry name" value="Arc_rbn_hlx_hlx"/>
</dbReference>
<evidence type="ECO:0000256" key="2">
    <source>
        <dbReference type="ARBA" id="ARBA00022649"/>
    </source>
</evidence>
<keyword evidence="5" id="KW-1185">Reference proteome</keyword>
<protein>
    <submittedName>
        <fullName evidence="4">Type II toxin-antitoxin system RelB/DinJ family antitoxin</fullName>
    </submittedName>
</protein>
<dbReference type="EMBL" id="JBELQD010000002">
    <property type="protein sequence ID" value="MER2287358.1"/>
    <property type="molecule type" value="Genomic_DNA"/>
</dbReference>
<name>A0ABV1QXR2_9HYPH</name>
<dbReference type="PANTHER" id="PTHR38781:SF1">
    <property type="entry name" value="ANTITOXIN DINJ-RELATED"/>
    <property type="match status" value="1"/>
</dbReference>
<feature type="region of interest" description="Disordered" evidence="3">
    <location>
        <begin position="1"/>
        <end position="20"/>
    </location>
</feature>
<accession>A0ABV1QXR2</accession>
<proteinExistence type="inferred from homology"/>
<organism evidence="4 5">
    <name type="scientific">Methylobacterium brachiatum</name>
    <dbReference type="NCBI Taxonomy" id="269660"/>
    <lineage>
        <taxon>Bacteria</taxon>
        <taxon>Pseudomonadati</taxon>
        <taxon>Pseudomonadota</taxon>
        <taxon>Alphaproteobacteria</taxon>
        <taxon>Hyphomicrobiales</taxon>
        <taxon>Methylobacteriaceae</taxon>
        <taxon>Methylobacterium</taxon>
    </lineage>
</organism>
<dbReference type="NCBIfam" id="TIGR02384">
    <property type="entry name" value="RelB_DinJ"/>
    <property type="match status" value="1"/>
</dbReference>
<comment type="caution">
    <text evidence="4">The sequence shown here is derived from an EMBL/GenBank/DDBJ whole genome shotgun (WGS) entry which is preliminary data.</text>
</comment>
<sequence>MAAHAKEKARPVPRTKSVRAQVDPGVKLEAEAVLGAVGLSLSDAFRLMLERVVAEGRLPFDPLDPNDETIAALRADLAGDVIHVGDPSNLLAVLDAD</sequence>